<comment type="caution">
    <text evidence="3">The sequence shown here is derived from an EMBL/GenBank/DDBJ whole genome shotgun (WGS) entry which is preliminary data.</text>
</comment>
<protein>
    <submittedName>
        <fullName evidence="3">15631_t:CDS:1</fullName>
    </submittedName>
</protein>
<organism evidence="3 4">
    <name type="scientific">Acaulospora morrowiae</name>
    <dbReference type="NCBI Taxonomy" id="94023"/>
    <lineage>
        <taxon>Eukaryota</taxon>
        <taxon>Fungi</taxon>
        <taxon>Fungi incertae sedis</taxon>
        <taxon>Mucoromycota</taxon>
        <taxon>Glomeromycotina</taxon>
        <taxon>Glomeromycetes</taxon>
        <taxon>Diversisporales</taxon>
        <taxon>Acaulosporaceae</taxon>
        <taxon>Acaulospora</taxon>
    </lineage>
</organism>
<keyword evidence="2" id="KW-1133">Transmembrane helix</keyword>
<name>A0A9N9HX93_9GLOM</name>
<keyword evidence="4" id="KW-1185">Reference proteome</keyword>
<evidence type="ECO:0000256" key="2">
    <source>
        <dbReference type="SAM" id="Phobius"/>
    </source>
</evidence>
<dbReference type="OrthoDB" id="2371955at2759"/>
<evidence type="ECO:0000313" key="4">
    <source>
        <dbReference type="Proteomes" id="UP000789342"/>
    </source>
</evidence>
<dbReference type="AlphaFoldDB" id="A0A9N9HX93"/>
<accession>A0A9N9HX93</accession>
<feature type="region of interest" description="Disordered" evidence="1">
    <location>
        <begin position="255"/>
        <end position="276"/>
    </location>
</feature>
<feature type="transmembrane region" description="Helical" evidence="2">
    <location>
        <begin position="173"/>
        <end position="195"/>
    </location>
</feature>
<evidence type="ECO:0000256" key="1">
    <source>
        <dbReference type="SAM" id="MobiDB-lite"/>
    </source>
</evidence>
<dbReference type="Proteomes" id="UP000789342">
    <property type="component" value="Unassembled WGS sequence"/>
</dbReference>
<keyword evidence="2" id="KW-0812">Transmembrane</keyword>
<sequence length="276" mass="31368">MQLLDLLKNYPIAQDLIFDSSWYSAEIAIVSYIAGIFRTLPRIQLNLASSSKQLTKHYAYRTLHKSQSFIGSSLRFMLPLHRPVPHMKLPYKGYLRSKNHTDTAFTFFGIKWGIYGFVHASATIALFYYGSKLVHLTKESLDLLGDEGTPEKLKSVYKLQKTKFIKNMRKMRIFNYGLICCFFACSIALFCMSALRQHLFSILFLSRVYYSLCAVGAPICATMVLVGILQAEIYPGNKTDLIEVSTIISTYIQSQDFDDEESDETDDSSNESGNES</sequence>
<feature type="compositionally biased region" description="Acidic residues" evidence="1">
    <location>
        <begin position="256"/>
        <end position="269"/>
    </location>
</feature>
<reference evidence="3" key="1">
    <citation type="submission" date="2021-06" db="EMBL/GenBank/DDBJ databases">
        <authorList>
            <person name="Kallberg Y."/>
            <person name="Tangrot J."/>
            <person name="Rosling A."/>
        </authorList>
    </citation>
    <scope>NUCLEOTIDE SEQUENCE</scope>
    <source>
        <strain evidence="3">CL551</strain>
    </source>
</reference>
<feature type="transmembrane region" description="Helical" evidence="2">
    <location>
        <begin position="207"/>
        <end position="229"/>
    </location>
</feature>
<proteinExistence type="predicted"/>
<gene>
    <name evidence="3" type="ORF">AMORRO_LOCUS12679</name>
</gene>
<keyword evidence="2" id="KW-0472">Membrane</keyword>
<evidence type="ECO:0000313" key="3">
    <source>
        <dbReference type="EMBL" id="CAG8710837.1"/>
    </source>
</evidence>
<dbReference type="EMBL" id="CAJVPV010019356">
    <property type="protein sequence ID" value="CAG8710837.1"/>
    <property type="molecule type" value="Genomic_DNA"/>
</dbReference>
<feature type="non-terminal residue" evidence="3">
    <location>
        <position position="276"/>
    </location>
</feature>